<dbReference type="PIRSF" id="PIRSF004553">
    <property type="entry name" value="CHP00095"/>
    <property type="match status" value="1"/>
</dbReference>
<dbReference type="Gene3D" id="3.40.50.150">
    <property type="entry name" value="Vaccinia Virus protein VP39"/>
    <property type="match status" value="1"/>
</dbReference>
<dbReference type="STRING" id="1144748.KS2013_2260"/>
<protein>
    <recommendedName>
        <fullName evidence="4 8">Ribosomal RNA small subunit methyltransferase D</fullName>
        <ecNumber evidence="3 8">2.1.1.171</ecNumber>
    </recommendedName>
</protein>
<accession>A0A1B3BDQ3</accession>
<evidence type="ECO:0000256" key="4">
    <source>
        <dbReference type="ARBA" id="ARBA00013682"/>
    </source>
</evidence>
<dbReference type="GO" id="GO:0052913">
    <property type="term" value="F:16S rRNA (guanine(966)-N(2))-methyltransferase activity"/>
    <property type="evidence" value="ECO:0007669"/>
    <property type="project" value="UniProtKB-EC"/>
</dbReference>
<keyword evidence="8" id="KW-0698">rRNA processing</keyword>
<dbReference type="InterPro" id="IPR029063">
    <property type="entry name" value="SAM-dependent_MTases_sf"/>
</dbReference>
<keyword evidence="8" id="KW-0949">S-adenosyl-L-methionine</keyword>
<evidence type="ECO:0000256" key="3">
    <source>
        <dbReference type="ARBA" id="ARBA00012141"/>
    </source>
</evidence>
<name>A0A1B3BDQ3_9GAMM</name>
<organism evidence="9 10">
    <name type="scientific">Kangiella sediminilitoris</name>
    <dbReference type="NCBI Taxonomy" id="1144748"/>
    <lineage>
        <taxon>Bacteria</taxon>
        <taxon>Pseudomonadati</taxon>
        <taxon>Pseudomonadota</taxon>
        <taxon>Gammaproteobacteria</taxon>
        <taxon>Kangiellales</taxon>
        <taxon>Kangiellaceae</taxon>
        <taxon>Kangiella</taxon>
    </lineage>
</organism>
<evidence type="ECO:0000256" key="6">
    <source>
        <dbReference type="ARBA" id="ARBA00022679"/>
    </source>
</evidence>
<dbReference type="EC" id="2.1.1.171" evidence="3 8"/>
<evidence type="ECO:0000256" key="7">
    <source>
        <dbReference type="ARBA" id="ARBA00048326"/>
    </source>
</evidence>
<dbReference type="PATRIC" id="fig|1144748.3.peg.2280"/>
<dbReference type="CDD" id="cd02440">
    <property type="entry name" value="AdoMet_MTases"/>
    <property type="match status" value="1"/>
</dbReference>
<dbReference type="PANTHER" id="PTHR43542">
    <property type="entry name" value="METHYLTRANSFERASE"/>
    <property type="match status" value="1"/>
</dbReference>
<dbReference type="SUPFAM" id="SSF53335">
    <property type="entry name" value="S-adenosyl-L-methionine-dependent methyltransferases"/>
    <property type="match status" value="1"/>
</dbReference>
<comment type="catalytic activity">
    <reaction evidence="7 8">
        <text>guanosine(966) in 16S rRNA + S-adenosyl-L-methionine = N(2)-methylguanosine(966) in 16S rRNA + S-adenosyl-L-homocysteine + H(+)</text>
        <dbReference type="Rhea" id="RHEA:23548"/>
        <dbReference type="Rhea" id="RHEA-COMP:10211"/>
        <dbReference type="Rhea" id="RHEA-COMP:10212"/>
        <dbReference type="ChEBI" id="CHEBI:15378"/>
        <dbReference type="ChEBI" id="CHEBI:57856"/>
        <dbReference type="ChEBI" id="CHEBI:59789"/>
        <dbReference type="ChEBI" id="CHEBI:74269"/>
        <dbReference type="ChEBI" id="CHEBI:74481"/>
        <dbReference type="EC" id="2.1.1.171"/>
    </reaction>
</comment>
<dbReference type="Proteomes" id="UP000094147">
    <property type="component" value="Chromosome"/>
</dbReference>
<evidence type="ECO:0000256" key="5">
    <source>
        <dbReference type="ARBA" id="ARBA00022603"/>
    </source>
</evidence>
<evidence type="ECO:0000256" key="2">
    <source>
        <dbReference type="ARBA" id="ARBA00005269"/>
    </source>
</evidence>
<dbReference type="KEGG" id="ksd:KS2013_2260"/>
<keyword evidence="6 8" id="KW-0808">Transferase</keyword>
<dbReference type="PROSITE" id="PS00092">
    <property type="entry name" value="N6_MTASE"/>
    <property type="match status" value="1"/>
</dbReference>
<dbReference type="Pfam" id="PF03602">
    <property type="entry name" value="Cons_hypoth95"/>
    <property type="match status" value="1"/>
</dbReference>
<dbReference type="EMBL" id="CP012418">
    <property type="protein sequence ID" value="AOE50964.1"/>
    <property type="molecule type" value="Genomic_DNA"/>
</dbReference>
<dbReference type="AlphaFoldDB" id="A0A1B3BDQ3"/>
<sequence>MRVVWEMANREKIFADNRRSIKRVNKSGQFRIIGGQWKGRKLKFIEVEGLRPSLDRIRETLFNWIQREVRGARCLDLFAGSGAIGIEALSRGAAHVDFVELNKKASRQLETNLGLLEADDGNVWHQDAKQFLTSTHQPYDIVFLDPPFNKGMAQEIIDKLVLTNLLGVDSLIYIEIEQGLEITIPESWEELKAKKAGQLQYKLYRVIG</sequence>
<reference evidence="10" key="1">
    <citation type="submission" date="2015-08" db="EMBL/GenBank/DDBJ databases">
        <authorList>
            <person name="Kim K.M."/>
        </authorList>
    </citation>
    <scope>NUCLEOTIDE SEQUENCE [LARGE SCALE GENOMIC DNA]</scope>
    <source>
        <strain evidence="10">KCTC 23892</strain>
    </source>
</reference>
<keyword evidence="10" id="KW-1185">Reference proteome</keyword>
<evidence type="ECO:0000256" key="1">
    <source>
        <dbReference type="ARBA" id="ARBA00002649"/>
    </source>
</evidence>
<evidence type="ECO:0000313" key="9">
    <source>
        <dbReference type="EMBL" id="AOE50964.1"/>
    </source>
</evidence>
<comment type="function">
    <text evidence="1 8">Specifically methylates the guanine in position 966 of 16S rRNA in the assembled 30S particle.</text>
</comment>
<evidence type="ECO:0000256" key="8">
    <source>
        <dbReference type="PIRNR" id="PIRNR004553"/>
    </source>
</evidence>
<comment type="similarity">
    <text evidence="2 8">Belongs to the methyltransferase superfamily. RsmD family.</text>
</comment>
<dbReference type="NCBIfam" id="TIGR00095">
    <property type="entry name" value="16S rRNA (guanine(966)-N(2))-methyltransferase RsmD"/>
    <property type="match status" value="1"/>
</dbReference>
<gene>
    <name evidence="9" type="ORF">KS2013_2260</name>
</gene>
<evidence type="ECO:0000313" key="10">
    <source>
        <dbReference type="Proteomes" id="UP000094147"/>
    </source>
</evidence>
<dbReference type="InterPro" id="IPR004398">
    <property type="entry name" value="RNA_MeTrfase_RsmD"/>
</dbReference>
<dbReference type="InterPro" id="IPR002052">
    <property type="entry name" value="DNA_methylase_N6_adenine_CS"/>
</dbReference>
<dbReference type="PANTHER" id="PTHR43542:SF1">
    <property type="entry name" value="METHYLTRANSFERASE"/>
    <property type="match status" value="1"/>
</dbReference>
<keyword evidence="5 8" id="KW-0489">Methyltransferase</keyword>
<dbReference type="GO" id="GO:0003676">
    <property type="term" value="F:nucleic acid binding"/>
    <property type="evidence" value="ECO:0007669"/>
    <property type="project" value="InterPro"/>
</dbReference>
<proteinExistence type="inferred from homology"/>